<dbReference type="Proteomes" id="UP000071561">
    <property type="component" value="Chromosome"/>
</dbReference>
<reference evidence="1 2" key="1">
    <citation type="submission" date="2016-03" db="EMBL/GenBank/DDBJ databases">
        <title>Complete genome sequence of Pedobacter cryoconitis PAMC 27485.</title>
        <authorList>
            <person name="Lee J."/>
            <person name="Kim O.-S."/>
        </authorList>
    </citation>
    <scope>NUCLEOTIDE SEQUENCE [LARGE SCALE GENOMIC DNA]</scope>
    <source>
        <strain evidence="1 2">PAMC 27485</strain>
    </source>
</reference>
<keyword evidence="2" id="KW-1185">Reference proteome</keyword>
<protein>
    <submittedName>
        <fullName evidence="1">Uncharacterized protein</fullName>
    </submittedName>
</protein>
<dbReference type="KEGG" id="pcm:AY601_4097"/>
<evidence type="ECO:0000313" key="1">
    <source>
        <dbReference type="EMBL" id="AMQ00948.1"/>
    </source>
</evidence>
<accession>A0A127VI54</accession>
<evidence type="ECO:0000313" key="2">
    <source>
        <dbReference type="Proteomes" id="UP000071561"/>
    </source>
</evidence>
<name>A0A127VI54_9SPHI</name>
<sequence length="77" mass="9148">MKVWTISYDGNECQPVIIDEQYKQPYPQLIFLLDGKKFFVEFENRSDHRMCTSGKYVNVEVISWNRSIRQKGTSILK</sequence>
<gene>
    <name evidence="1" type="ORF">AY601_4097</name>
</gene>
<proteinExistence type="predicted"/>
<dbReference type="AlphaFoldDB" id="A0A127VI54"/>
<dbReference type="PATRIC" id="fig|188932.3.peg.4253"/>
<organism evidence="1 2">
    <name type="scientific">Pedobacter cryoconitis</name>
    <dbReference type="NCBI Taxonomy" id="188932"/>
    <lineage>
        <taxon>Bacteria</taxon>
        <taxon>Pseudomonadati</taxon>
        <taxon>Bacteroidota</taxon>
        <taxon>Sphingobacteriia</taxon>
        <taxon>Sphingobacteriales</taxon>
        <taxon>Sphingobacteriaceae</taxon>
        <taxon>Pedobacter</taxon>
    </lineage>
</organism>
<dbReference type="EMBL" id="CP014504">
    <property type="protein sequence ID" value="AMQ00948.1"/>
    <property type="molecule type" value="Genomic_DNA"/>
</dbReference>